<dbReference type="GO" id="GO:0046872">
    <property type="term" value="F:metal ion binding"/>
    <property type="evidence" value="ECO:0007669"/>
    <property type="project" value="UniProtKB-KW"/>
</dbReference>
<evidence type="ECO:0000313" key="5">
    <source>
        <dbReference type="Proteomes" id="UP000886653"/>
    </source>
</evidence>
<evidence type="ECO:0000256" key="1">
    <source>
        <dbReference type="ARBA" id="ARBA00001968"/>
    </source>
</evidence>
<dbReference type="Proteomes" id="UP000886653">
    <property type="component" value="Unassembled WGS sequence"/>
</dbReference>
<reference evidence="4" key="1">
    <citation type="submission" date="2013-11" db="EMBL/GenBank/DDBJ databases">
        <title>Genome sequence of the fusiform rust pathogen reveals effectors for host alternation and coevolution with pine.</title>
        <authorList>
            <consortium name="DOE Joint Genome Institute"/>
            <person name="Smith K."/>
            <person name="Pendleton A."/>
            <person name="Kubisiak T."/>
            <person name="Anderson C."/>
            <person name="Salamov A."/>
            <person name="Aerts A."/>
            <person name="Riley R."/>
            <person name="Clum A."/>
            <person name="Lindquist E."/>
            <person name="Ence D."/>
            <person name="Campbell M."/>
            <person name="Kronenberg Z."/>
            <person name="Feau N."/>
            <person name="Dhillon B."/>
            <person name="Hamelin R."/>
            <person name="Burleigh J."/>
            <person name="Smith J."/>
            <person name="Yandell M."/>
            <person name="Nelson C."/>
            <person name="Grigoriev I."/>
            <person name="Davis J."/>
        </authorList>
    </citation>
    <scope>NUCLEOTIDE SEQUENCE</scope>
    <source>
        <strain evidence="4">G11</strain>
    </source>
</reference>
<dbReference type="Pfam" id="PF13359">
    <property type="entry name" value="DDE_Tnp_4"/>
    <property type="match status" value="1"/>
</dbReference>
<comment type="caution">
    <text evidence="4">The sequence shown here is derived from an EMBL/GenBank/DDBJ whole genome shotgun (WGS) entry which is preliminary data.</text>
</comment>
<dbReference type="AlphaFoldDB" id="A0A9P6TCM9"/>
<organism evidence="4 5">
    <name type="scientific">Cronartium quercuum f. sp. fusiforme G11</name>
    <dbReference type="NCBI Taxonomy" id="708437"/>
    <lineage>
        <taxon>Eukaryota</taxon>
        <taxon>Fungi</taxon>
        <taxon>Dikarya</taxon>
        <taxon>Basidiomycota</taxon>
        <taxon>Pucciniomycotina</taxon>
        <taxon>Pucciniomycetes</taxon>
        <taxon>Pucciniales</taxon>
        <taxon>Coleosporiaceae</taxon>
        <taxon>Cronartium</taxon>
    </lineage>
</organism>
<name>A0A9P6TCM9_9BASI</name>
<dbReference type="InterPro" id="IPR027806">
    <property type="entry name" value="HARBI1_dom"/>
</dbReference>
<feature type="domain" description="DDE Tnp4" evidence="3">
    <location>
        <begin position="66"/>
        <end position="157"/>
    </location>
</feature>
<evidence type="ECO:0000259" key="3">
    <source>
        <dbReference type="Pfam" id="PF13359"/>
    </source>
</evidence>
<proteinExistence type="predicted"/>
<keyword evidence="5" id="KW-1185">Reference proteome</keyword>
<dbReference type="EMBL" id="MU167247">
    <property type="protein sequence ID" value="KAG0147487.1"/>
    <property type="molecule type" value="Genomic_DNA"/>
</dbReference>
<evidence type="ECO:0000256" key="2">
    <source>
        <dbReference type="ARBA" id="ARBA00022723"/>
    </source>
</evidence>
<sequence>MVEITSIWQECLIALKVAYQNWSKCVIDALIDLEPDYLWWQLPTKHQVLKTQMEQCSFIENCIDFMDGTFIPLASVPHKCAEDYWTQKAFYAYNMMIVYEINQRIIYYELGWCGNAHDLHFLLTLFILAFPTSHSFFLSQEYLLANSGYTYSEILVPRFKRL</sequence>
<comment type="cofactor">
    <cofactor evidence="1">
        <name>a divalent metal cation</name>
        <dbReference type="ChEBI" id="CHEBI:60240"/>
    </cofactor>
</comment>
<evidence type="ECO:0000313" key="4">
    <source>
        <dbReference type="EMBL" id="KAG0147487.1"/>
    </source>
</evidence>
<keyword evidence="2" id="KW-0479">Metal-binding</keyword>
<dbReference type="OrthoDB" id="5421918at2759"/>
<accession>A0A9P6TCM9</accession>
<protein>
    <recommendedName>
        <fullName evidence="3">DDE Tnp4 domain-containing protein</fullName>
    </recommendedName>
</protein>
<gene>
    <name evidence="4" type="ORF">CROQUDRAFT_698678</name>
</gene>